<reference evidence="2 3" key="1">
    <citation type="submission" date="2024-02" db="EMBL/GenBank/DDBJ databases">
        <authorList>
            <person name="Chen Y."/>
            <person name="Shah S."/>
            <person name="Dougan E. K."/>
            <person name="Thang M."/>
            <person name="Chan C."/>
        </authorList>
    </citation>
    <scope>NUCLEOTIDE SEQUENCE [LARGE SCALE GENOMIC DNA]</scope>
</reference>
<protein>
    <submittedName>
        <fullName evidence="2">Uncharacterized protein</fullName>
    </submittedName>
</protein>
<keyword evidence="1" id="KW-0812">Transmembrane</keyword>
<dbReference type="Pfam" id="PF00378">
    <property type="entry name" value="ECH_1"/>
    <property type="match status" value="2"/>
</dbReference>
<dbReference type="Proteomes" id="UP001642484">
    <property type="component" value="Unassembled WGS sequence"/>
</dbReference>
<proteinExistence type="predicted"/>
<dbReference type="SUPFAM" id="SSF52096">
    <property type="entry name" value="ClpP/crotonase"/>
    <property type="match status" value="2"/>
</dbReference>
<evidence type="ECO:0000256" key="1">
    <source>
        <dbReference type="SAM" id="Phobius"/>
    </source>
</evidence>
<feature type="transmembrane region" description="Helical" evidence="1">
    <location>
        <begin position="115"/>
        <end position="132"/>
    </location>
</feature>
<feature type="transmembrane region" description="Helical" evidence="1">
    <location>
        <begin position="73"/>
        <end position="95"/>
    </location>
</feature>
<keyword evidence="1" id="KW-0472">Membrane</keyword>
<dbReference type="PANTHER" id="PTHR11941:SF153">
    <property type="entry name" value="ENOYL-COA DELTA ISOMERASE 2, PEROXISOMAL-LIKE"/>
    <property type="match status" value="1"/>
</dbReference>
<sequence length="237" mass="25783">MDLQYISANMSQAMAIQTDAEKLMRRVLTLGMPTVAALNGHTAAGGAMLALAFDKRLMTAESQRFLHAVLNKFVGSMSFGLFSLVTIACINVPYLEFAKGTREAGLKLCLKFPPVGVFFIPGIDLGLVYSTGMTELMKAKMPLAMWNDVLCMGKRFQSEELLKHGVVEARPPAADLFDSAMELATSLKSKGKDEKTRDTLHKIKGNLYKDAAATLGFQVQDMGYATATFSATGRPQK</sequence>
<evidence type="ECO:0000313" key="2">
    <source>
        <dbReference type="EMBL" id="CAK9002720.1"/>
    </source>
</evidence>
<comment type="caution">
    <text evidence="2">The sequence shown here is derived from an EMBL/GenBank/DDBJ whole genome shotgun (WGS) entry which is preliminary data.</text>
</comment>
<dbReference type="InterPro" id="IPR029045">
    <property type="entry name" value="ClpP/crotonase-like_dom_sf"/>
</dbReference>
<gene>
    <name evidence="2" type="ORF">CCMP2556_LOCUS6985</name>
</gene>
<dbReference type="InterPro" id="IPR001753">
    <property type="entry name" value="Enoyl-CoA_hydra/iso"/>
</dbReference>
<organism evidence="2 3">
    <name type="scientific">Durusdinium trenchii</name>
    <dbReference type="NCBI Taxonomy" id="1381693"/>
    <lineage>
        <taxon>Eukaryota</taxon>
        <taxon>Sar</taxon>
        <taxon>Alveolata</taxon>
        <taxon>Dinophyceae</taxon>
        <taxon>Suessiales</taxon>
        <taxon>Symbiodiniaceae</taxon>
        <taxon>Durusdinium</taxon>
    </lineage>
</organism>
<evidence type="ECO:0000313" key="3">
    <source>
        <dbReference type="Proteomes" id="UP001642484"/>
    </source>
</evidence>
<name>A0ABP0IJD0_9DINO</name>
<feature type="transmembrane region" description="Helical" evidence="1">
    <location>
        <begin position="30"/>
        <end position="53"/>
    </location>
</feature>
<keyword evidence="3" id="KW-1185">Reference proteome</keyword>
<dbReference type="Gene3D" id="3.90.226.10">
    <property type="entry name" value="2-enoyl-CoA Hydratase, Chain A, domain 1"/>
    <property type="match status" value="1"/>
</dbReference>
<accession>A0ABP0IJD0</accession>
<dbReference type="EMBL" id="CAXAMN010003073">
    <property type="protein sequence ID" value="CAK9002720.1"/>
    <property type="molecule type" value="Genomic_DNA"/>
</dbReference>
<dbReference type="PANTHER" id="PTHR11941">
    <property type="entry name" value="ENOYL-COA HYDRATASE-RELATED"/>
    <property type="match status" value="1"/>
</dbReference>
<keyword evidence="1" id="KW-1133">Transmembrane helix</keyword>